<evidence type="ECO:0000313" key="3">
    <source>
        <dbReference type="Proteomes" id="UP000001025"/>
    </source>
</evidence>
<organism evidence="2 3">
    <name type="scientific">Rhodopirellula baltica (strain DSM 10527 / NCIMB 13988 / SH1)</name>
    <dbReference type="NCBI Taxonomy" id="243090"/>
    <lineage>
        <taxon>Bacteria</taxon>
        <taxon>Pseudomonadati</taxon>
        <taxon>Planctomycetota</taxon>
        <taxon>Planctomycetia</taxon>
        <taxon>Pirellulales</taxon>
        <taxon>Pirellulaceae</taxon>
        <taxon>Rhodopirellula</taxon>
    </lineage>
</organism>
<protein>
    <submittedName>
        <fullName evidence="2">Uncharacterized protein</fullName>
    </submittedName>
</protein>
<dbReference type="EnsemblBacteria" id="CAD74905">
    <property type="protein sequence ID" value="CAD74905"/>
    <property type="gene ID" value="RB6609"/>
</dbReference>
<evidence type="ECO:0000256" key="1">
    <source>
        <dbReference type="SAM" id="MobiDB-lite"/>
    </source>
</evidence>
<sequence>MFEAIHPSLPRLTFPVSVSHVHPCPKHPNAPARPAITTQREPNSH</sequence>
<dbReference type="AlphaFoldDB" id="Q7UQ01"/>
<dbReference type="Proteomes" id="UP000001025">
    <property type="component" value="Chromosome"/>
</dbReference>
<dbReference type="HOGENOM" id="CLU_3204501_0_0_0"/>
<dbReference type="InParanoid" id="Q7UQ01"/>
<gene>
    <name evidence="2" type="ordered locus">RB6609</name>
</gene>
<evidence type="ECO:0000313" key="2">
    <source>
        <dbReference type="EMBL" id="CAD74905.1"/>
    </source>
</evidence>
<dbReference type="KEGG" id="rba:RB6609"/>
<proteinExistence type="predicted"/>
<keyword evidence="3" id="KW-1185">Reference proteome</keyword>
<reference evidence="2 3" key="1">
    <citation type="journal article" date="2003" name="Proc. Natl. Acad. Sci. U.S.A.">
        <title>Complete genome sequence of the marine planctomycete Pirellula sp. strain 1.</title>
        <authorList>
            <person name="Gloeckner F.O."/>
            <person name="Kube M."/>
            <person name="Bauer M."/>
            <person name="Teeling H."/>
            <person name="Lombardot T."/>
            <person name="Ludwig W."/>
            <person name="Gade D."/>
            <person name="Beck A."/>
            <person name="Borzym K."/>
            <person name="Heitmann K."/>
            <person name="Rabus R."/>
            <person name="Schlesner H."/>
            <person name="Amann R."/>
            <person name="Reinhardt R."/>
        </authorList>
    </citation>
    <scope>NUCLEOTIDE SEQUENCE [LARGE SCALE GENOMIC DNA]</scope>
    <source>
        <strain evidence="3">DSM 10527 / NCIMB 13988 / SH1</strain>
    </source>
</reference>
<dbReference type="STRING" id="243090.RB6609"/>
<dbReference type="EMBL" id="BX294144">
    <property type="protein sequence ID" value="CAD74905.1"/>
    <property type="molecule type" value="Genomic_DNA"/>
</dbReference>
<feature type="region of interest" description="Disordered" evidence="1">
    <location>
        <begin position="19"/>
        <end position="45"/>
    </location>
</feature>
<name>Q7UQ01_RHOBA</name>
<feature type="compositionally biased region" description="Polar residues" evidence="1">
    <location>
        <begin position="36"/>
        <end position="45"/>
    </location>
</feature>
<accession>Q7UQ01</accession>